<name>A0A563EPR1_9PSEU</name>
<evidence type="ECO:0000313" key="1">
    <source>
        <dbReference type="EMBL" id="TWP49134.1"/>
    </source>
</evidence>
<sequence>MSAILELVAAGFRMFPLGDPDCPESLVYMRERGHARDMIRVYGPGECEAVRMVHRTLTRRTEGTTQQVVTVVLGWSVLDVWGR</sequence>
<dbReference type="Proteomes" id="UP000316639">
    <property type="component" value="Unassembled WGS sequence"/>
</dbReference>
<evidence type="ECO:0000313" key="2">
    <source>
        <dbReference type="Proteomes" id="UP000316639"/>
    </source>
</evidence>
<comment type="caution">
    <text evidence="1">The sequence shown here is derived from an EMBL/GenBank/DDBJ whole genome shotgun (WGS) entry which is preliminary data.</text>
</comment>
<reference evidence="1 2" key="1">
    <citation type="submission" date="2019-07" db="EMBL/GenBank/DDBJ databases">
        <title>Lentzea xizangensis sp. nov., isolated from Qinghai-Tibetan Plateau Soils.</title>
        <authorList>
            <person name="Huang J."/>
        </authorList>
    </citation>
    <scope>NUCLEOTIDE SEQUENCE [LARGE SCALE GENOMIC DNA]</scope>
    <source>
        <strain evidence="1 2">FXJ1.1311</strain>
    </source>
</reference>
<accession>A0A563EPR1</accession>
<organism evidence="1 2">
    <name type="scientific">Lentzea tibetensis</name>
    <dbReference type="NCBI Taxonomy" id="2591470"/>
    <lineage>
        <taxon>Bacteria</taxon>
        <taxon>Bacillati</taxon>
        <taxon>Actinomycetota</taxon>
        <taxon>Actinomycetes</taxon>
        <taxon>Pseudonocardiales</taxon>
        <taxon>Pseudonocardiaceae</taxon>
        <taxon>Lentzea</taxon>
    </lineage>
</organism>
<dbReference type="OrthoDB" id="3698936at2"/>
<gene>
    <name evidence="1" type="ORF">FKR81_26060</name>
</gene>
<protein>
    <submittedName>
        <fullName evidence="1">Uncharacterized protein</fullName>
    </submittedName>
</protein>
<dbReference type="AlphaFoldDB" id="A0A563EPR1"/>
<dbReference type="EMBL" id="VOBR01000017">
    <property type="protein sequence ID" value="TWP49134.1"/>
    <property type="molecule type" value="Genomic_DNA"/>
</dbReference>
<keyword evidence="2" id="KW-1185">Reference proteome</keyword>
<proteinExistence type="predicted"/>
<dbReference type="RefSeq" id="WP_146355393.1">
    <property type="nucleotide sequence ID" value="NZ_VOBR01000017.1"/>
</dbReference>